<dbReference type="InterPro" id="IPR013766">
    <property type="entry name" value="Thioredoxin_domain"/>
</dbReference>
<reference evidence="6" key="1">
    <citation type="journal article" date="2019" name="Int. J. Syst. Evol. Microbiol.">
        <title>The Global Catalogue of Microorganisms (GCM) 10K type strain sequencing project: providing services to taxonomists for standard genome sequencing and annotation.</title>
        <authorList>
            <consortium name="The Broad Institute Genomics Platform"/>
            <consortium name="The Broad Institute Genome Sequencing Center for Infectious Disease"/>
            <person name="Wu L."/>
            <person name="Ma J."/>
        </authorList>
    </citation>
    <scope>NUCLEOTIDE SEQUENCE [LARGE SCALE GENOMIC DNA]</scope>
    <source>
        <strain evidence="6">CCM 320</strain>
    </source>
</reference>
<evidence type="ECO:0000313" key="6">
    <source>
        <dbReference type="Proteomes" id="UP001595625"/>
    </source>
</evidence>
<name>A0ABV7KQY6_PLAOK</name>
<dbReference type="InterPro" id="IPR036249">
    <property type="entry name" value="Thioredoxin-like_sf"/>
</dbReference>
<dbReference type="Proteomes" id="UP001595625">
    <property type="component" value="Unassembled WGS sequence"/>
</dbReference>
<evidence type="ECO:0000259" key="4">
    <source>
        <dbReference type="PROSITE" id="PS51352"/>
    </source>
</evidence>
<feature type="signal peptide" evidence="3">
    <location>
        <begin position="1"/>
        <end position="23"/>
    </location>
</feature>
<dbReference type="PROSITE" id="PS51257">
    <property type="entry name" value="PROKAR_LIPOPROTEIN"/>
    <property type="match status" value="1"/>
</dbReference>
<dbReference type="Gene3D" id="3.40.30.10">
    <property type="entry name" value="Glutaredoxin"/>
    <property type="match status" value="1"/>
</dbReference>
<protein>
    <submittedName>
        <fullName evidence="5">SCO family protein</fullName>
    </submittedName>
</protein>
<feature type="chain" id="PRO_5046830839" evidence="3">
    <location>
        <begin position="24"/>
        <end position="188"/>
    </location>
</feature>
<evidence type="ECO:0000256" key="3">
    <source>
        <dbReference type="SAM" id="SignalP"/>
    </source>
</evidence>
<comment type="caution">
    <text evidence="5">The sequence shown here is derived from an EMBL/GenBank/DDBJ whole genome shotgun (WGS) entry which is preliminary data.</text>
</comment>
<dbReference type="SUPFAM" id="SSF52833">
    <property type="entry name" value="Thioredoxin-like"/>
    <property type="match status" value="1"/>
</dbReference>
<evidence type="ECO:0000256" key="2">
    <source>
        <dbReference type="ARBA" id="ARBA00023008"/>
    </source>
</evidence>
<accession>A0ABV7KQY6</accession>
<keyword evidence="2" id="KW-0186">Copper</keyword>
<evidence type="ECO:0000256" key="1">
    <source>
        <dbReference type="ARBA" id="ARBA00010996"/>
    </source>
</evidence>
<dbReference type="PANTHER" id="PTHR12151:SF25">
    <property type="entry name" value="LINALOOL DEHYDRATASE_ISOMERASE DOMAIN-CONTAINING PROTEIN"/>
    <property type="match status" value="1"/>
</dbReference>
<dbReference type="PANTHER" id="PTHR12151">
    <property type="entry name" value="ELECTRON TRANSPORT PROTIN SCO1/SENC FAMILY MEMBER"/>
    <property type="match status" value="1"/>
</dbReference>
<dbReference type="PROSITE" id="PS51352">
    <property type="entry name" value="THIOREDOXIN_2"/>
    <property type="match status" value="1"/>
</dbReference>
<dbReference type="RefSeq" id="WP_240633532.1">
    <property type="nucleotide sequence ID" value="NZ_CANMQG010000005.1"/>
</dbReference>
<sequence>MKKIMAFGIVSLVLLLTACGNSAIEDFSHTDQRGEELSLENLKGTPWLSTFVFTNCTTVCPPMTFNMASIQEELAAQGIDQYKIVAFSVDPAVDDPEVLNDYLKKFNVPDESKWHLLTGYSQDYIAEYAKDNFKSFVKNDPSSDQVVHGTSFYLMDKNGEVANNYDGYGDVPVEEIVEDLKELLDESE</sequence>
<comment type="similarity">
    <text evidence="1">Belongs to the SCO1/2 family.</text>
</comment>
<dbReference type="EMBL" id="JBHRUJ010000016">
    <property type="protein sequence ID" value="MFC3211641.1"/>
    <property type="molecule type" value="Genomic_DNA"/>
</dbReference>
<dbReference type="CDD" id="cd02968">
    <property type="entry name" value="SCO"/>
    <property type="match status" value="1"/>
</dbReference>
<dbReference type="Pfam" id="PF02630">
    <property type="entry name" value="SCO1-SenC"/>
    <property type="match status" value="1"/>
</dbReference>
<feature type="domain" description="Thioredoxin" evidence="4">
    <location>
        <begin position="18"/>
        <end position="185"/>
    </location>
</feature>
<evidence type="ECO:0000313" key="5">
    <source>
        <dbReference type="EMBL" id="MFC3211641.1"/>
    </source>
</evidence>
<keyword evidence="3" id="KW-0732">Signal</keyword>
<organism evidence="5 6">
    <name type="scientific">Planomicrobium okeanokoites</name>
    <name type="common">Planococcus okeanokoites</name>
    <name type="synonym">Flavobacterium okeanokoites</name>
    <dbReference type="NCBI Taxonomy" id="244"/>
    <lineage>
        <taxon>Bacteria</taxon>
        <taxon>Bacillati</taxon>
        <taxon>Bacillota</taxon>
        <taxon>Bacilli</taxon>
        <taxon>Bacillales</taxon>
        <taxon>Caryophanaceae</taxon>
        <taxon>Planomicrobium</taxon>
    </lineage>
</organism>
<keyword evidence="6" id="KW-1185">Reference proteome</keyword>
<dbReference type="InterPro" id="IPR003782">
    <property type="entry name" value="SCO1/SenC"/>
</dbReference>
<gene>
    <name evidence="5" type="ORF">ACFOEJ_11195</name>
</gene>
<proteinExistence type="inferred from homology"/>